<dbReference type="EMBL" id="AJIX01000056">
    <property type="protein sequence ID" value="KGR01212.1"/>
    <property type="molecule type" value="Genomic_DNA"/>
</dbReference>
<feature type="compositionally biased region" description="Low complexity" evidence="1">
    <location>
        <begin position="339"/>
        <end position="352"/>
    </location>
</feature>
<evidence type="ECO:0000256" key="1">
    <source>
        <dbReference type="SAM" id="MobiDB-lite"/>
    </source>
</evidence>
<evidence type="ECO:0000313" key="3">
    <source>
        <dbReference type="Proteomes" id="UP000030161"/>
    </source>
</evidence>
<feature type="compositionally biased region" description="Polar residues" evidence="1">
    <location>
        <begin position="353"/>
        <end position="367"/>
    </location>
</feature>
<gene>
    <name evidence="2" type="ORF">MG3_06216</name>
</gene>
<name>A0AB34PL38_CANAX</name>
<dbReference type="AlphaFoldDB" id="A0AB34PL38"/>
<accession>A0AB34PL38</accession>
<feature type="region of interest" description="Disordered" evidence="1">
    <location>
        <begin position="465"/>
        <end position="524"/>
    </location>
</feature>
<evidence type="ECO:0000313" key="2">
    <source>
        <dbReference type="EMBL" id="KGR01212.1"/>
    </source>
</evidence>
<proteinExistence type="predicted"/>
<sequence>MTSLIYPTQSVSLSPNIISTTSSGIHLHQRTPSNPFEVIYDSQPVHKPSNTQWHNSQNYEEISKNIHHRTTSSGLPIKPAPSSSSPSPPPPILTVLDDPLFTKTTGSLISRSATLRNRNRIKRRNKTVKKADIKQNKPLKFPIRRKRSLQYKKRPQAPLFDNKKQMMDFLMNSNYQALVKNFIPQSMRIYSHHRILQPKPALTYSTKNFEIDELDNFVIVPTDKKSKTGSYLRGANLTAPASNLSAGTGVGVGSGGGNTVVELIYQKYKEDIYTGGFSVPPPKFEELYPQDAKLLSSRELSDLNTKILFDILIRKTVAAKMGYRLKPAGNSFMGQHLTSSSSSFSSSSPSFSTQDSGNLSARTTPSARSRGLLPSSSYSSSHSTNMSETKPLFSGLTVSHNQKPQRDLRNEFINDFNKIYDQRYKHNTNNKPSFEKDLFASTVYQLSPINKSKSTLPSYDNEYTGGVGFGDNNNNNKNNNNNTNSSTSNSKFDDEQTTTQPASSTQRKSTSTYTSTTSGLQNLDDFPINSYNTKPFNSFDVWQSKNIVPKDIISPEQLIDSLNKSDQFGYIRSRSIVEQNVAPRVESMQASVLTHHDSVRTKWSASVGIGGGTSQHDEKSQASPRFSQVSRLGSYKYQGVI</sequence>
<organism evidence="2 3">
    <name type="scientific">Candida albicans P78048</name>
    <dbReference type="NCBI Taxonomy" id="1094989"/>
    <lineage>
        <taxon>Eukaryota</taxon>
        <taxon>Fungi</taxon>
        <taxon>Dikarya</taxon>
        <taxon>Ascomycota</taxon>
        <taxon>Saccharomycotina</taxon>
        <taxon>Pichiomycetes</taxon>
        <taxon>Debaryomycetaceae</taxon>
        <taxon>Candida/Lodderomyces clade</taxon>
        <taxon>Candida</taxon>
    </lineage>
</organism>
<comment type="caution">
    <text evidence="2">The sequence shown here is derived from an EMBL/GenBank/DDBJ whole genome shotgun (WGS) entry which is preliminary data.</text>
</comment>
<feature type="compositionally biased region" description="Low complexity" evidence="1">
    <location>
        <begin position="375"/>
        <end position="387"/>
    </location>
</feature>
<dbReference type="Proteomes" id="UP000030161">
    <property type="component" value="Unassembled WGS sequence"/>
</dbReference>
<protein>
    <submittedName>
        <fullName evidence="2">Uncharacterized protein</fullName>
    </submittedName>
</protein>
<feature type="compositionally biased region" description="Low complexity" evidence="1">
    <location>
        <begin position="472"/>
        <end position="490"/>
    </location>
</feature>
<feature type="region of interest" description="Disordered" evidence="1">
    <location>
        <begin position="69"/>
        <end position="93"/>
    </location>
</feature>
<feature type="region of interest" description="Disordered" evidence="1">
    <location>
        <begin position="336"/>
        <end position="407"/>
    </location>
</feature>
<feature type="compositionally biased region" description="Low complexity" evidence="1">
    <location>
        <begin position="503"/>
        <end position="518"/>
    </location>
</feature>
<feature type="region of interest" description="Disordered" evidence="1">
    <location>
        <begin position="605"/>
        <end position="627"/>
    </location>
</feature>
<reference evidence="2 3" key="1">
    <citation type="submission" date="2013-12" db="EMBL/GenBank/DDBJ databases">
        <title>The Genome Sequence of Candida albicans P78048.</title>
        <authorList>
            <consortium name="The Broad Institute Genome Sequencing Platform"/>
            <consortium name="The Broad Institute Genome Sequencing Center for Infectious Disease"/>
            <person name="Cuomo C."/>
            <person name="Bennett R."/>
            <person name="Hirakawa M."/>
            <person name="Noverr M."/>
            <person name="Mitchell A."/>
            <person name="Young S.K."/>
            <person name="Zeng Q."/>
            <person name="Gargeya S."/>
            <person name="Fitzgerald M."/>
            <person name="Abouelleil A."/>
            <person name="Alvarado L."/>
            <person name="Berlin A.M."/>
            <person name="Chapman S.B."/>
            <person name="Dewar J."/>
            <person name="Goldberg J."/>
            <person name="Griggs A."/>
            <person name="Gujja S."/>
            <person name="Hansen M."/>
            <person name="Howarth C."/>
            <person name="Imamovic A."/>
            <person name="Larimer J."/>
            <person name="McCowan C."/>
            <person name="Murphy C."/>
            <person name="Pearson M."/>
            <person name="Priest M."/>
            <person name="Roberts A."/>
            <person name="Saif S."/>
            <person name="Shea T."/>
            <person name="Sykes S."/>
            <person name="Wortman J."/>
            <person name="Nusbaum C."/>
            <person name="Birren B."/>
        </authorList>
    </citation>
    <scope>NUCLEOTIDE SEQUENCE [LARGE SCALE GENOMIC DNA]</scope>
    <source>
        <strain evidence="2 3">P78048</strain>
    </source>
</reference>